<protein>
    <recommendedName>
        <fullName evidence="2">G domain-containing protein</fullName>
    </recommendedName>
</protein>
<dbReference type="SUPFAM" id="SSF52540">
    <property type="entry name" value="P-loop containing nucleoside triphosphate hydrolases"/>
    <property type="match status" value="1"/>
</dbReference>
<evidence type="ECO:0000259" key="2">
    <source>
        <dbReference type="Pfam" id="PF01926"/>
    </source>
</evidence>
<reference evidence="3 4" key="1">
    <citation type="submission" date="2024-09" db="EMBL/GenBank/DDBJ databases">
        <title>Itraconazole resistance in Madurella fahalii resulting from another homologue of gene encoding cytochrome P450 14-alpha sterol demethylase (CYP51).</title>
        <authorList>
            <person name="Yoshioka I."/>
            <person name="Fahal A.H."/>
            <person name="Kaneko S."/>
            <person name="Yaguchi T."/>
        </authorList>
    </citation>
    <scope>NUCLEOTIDE SEQUENCE [LARGE SCALE GENOMIC DNA]</scope>
    <source>
        <strain evidence="3 4">IFM 68171</strain>
    </source>
</reference>
<organism evidence="3 4">
    <name type="scientific">Madurella fahalii</name>
    <dbReference type="NCBI Taxonomy" id="1157608"/>
    <lineage>
        <taxon>Eukaryota</taxon>
        <taxon>Fungi</taxon>
        <taxon>Dikarya</taxon>
        <taxon>Ascomycota</taxon>
        <taxon>Pezizomycotina</taxon>
        <taxon>Sordariomycetes</taxon>
        <taxon>Sordariomycetidae</taxon>
        <taxon>Sordariales</taxon>
        <taxon>Sordariales incertae sedis</taxon>
        <taxon>Madurella</taxon>
    </lineage>
</organism>
<feature type="transmembrane region" description="Helical" evidence="1">
    <location>
        <begin position="7"/>
        <end position="24"/>
    </location>
</feature>
<gene>
    <name evidence="3" type="ORF">MFIFM68171_04900</name>
</gene>
<dbReference type="Proteomes" id="UP001628179">
    <property type="component" value="Unassembled WGS sequence"/>
</dbReference>
<keyword evidence="1" id="KW-0812">Transmembrane</keyword>
<sequence>MSSHQRIVRLICIVIVAFLSLRISEHRTKNLIDAGIPVILLMGRSGVGKSTFIHKLGAVDTDTGLPPAIGHTLKSETAKITYYKGVAYGKDVHLVDTPGFDDDRMGDEDVLHALQEMMLKTHHGTKLLTGIIYMHDITQHLEHFQRLLGKDGLRHCVLVTTKWADLPSARVRSEQQSRLEDLKENYWKTMLAHGSQVLEHDNTTDSALNIVNILLSKRRVIEPQIESSSDGAQEKEHGKIEPEVIVGRIIPNSVRIVEGSLVGLLLLVVILI</sequence>
<name>A0ABQ0GA94_9PEZI</name>
<dbReference type="EMBL" id="BAAFSV010000002">
    <property type="protein sequence ID" value="GAB1314690.1"/>
    <property type="molecule type" value="Genomic_DNA"/>
</dbReference>
<dbReference type="GeneID" id="98175643"/>
<evidence type="ECO:0000256" key="1">
    <source>
        <dbReference type="SAM" id="Phobius"/>
    </source>
</evidence>
<comment type="caution">
    <text evidence="3">The sequence shown here is derived from an EMBL/GenBank/DDBJ whole genome shotgun (WGS) entry which is preliminary data.</text>
</comment>
<dbReference type="InterPro" id="IPR027417">
    <property type="entry name" value="P-loop_NTPase"/>
</dbReference>
<dbReference type="CDD" id="cd00882">
    <property type="entry name" value="Ras_like_GTPase"/>
    <property type="match status" value="1"/>
</dbReference>
<evidence type="ECO:0000313" key="4">
    <source>
        <dbReference type="Proteomes" id="UP001628179"/>
    </source>
</evidence>
<keyword evidence="4" id="KW-1185">Reference proteome</keyword>
<keyword evidence="1" id="KW-0472">Membrane</keyword>
<dbReference type="InterPro" id="IPR006073">
    <property type="entry name" value="GTP-bd"/>
</dbReference>
<feature type="domain" description="G" evidence="2">
    <location>
        <begin position="39"/>
        <end position="160"/>
    </location>
</feature>
<keyword evidence="1" id="KW-1133">Transmembrane helix</keyword>
<dbReference type="RefSeq" id="XP_070916421.1">
    <property type="nucleotide sequence ID" value="XM_071060320.1"/>
</dbReference>
<dbReference type="Gene3D" id="3.40.50.300">
    <property type="entry name" value="P-loop containing nucleotide triphosphate hydrolases"/>
    <property type="match status" value="1"/>
</dbReference>
<proteinExistence type="predicted"/>
<accession>A0ABQ0GA94</accession>
<evidence type="ECO:0000313" key="3">
    <source>
        <dbReference type="EMBL" id="GAB1314690.1"/>
    </source>
</evidence>
<dbReference type="Pfam" id="PF01926">
    <property type="entry name" value="MMR_HSR1"/>
    <property type="match status" value="1"/>
</dbReference>